<dbReference type="InterPro" id="IPR023298">
    <property type="entry name" value="ATPase_P-typ_TM_dom_sf"/>
</dbReference>
<keyword evidence="5 10" id="KW-0547">Nucleotide-binding</keyword>
<evidence type="ECO:0000313" key="13">
    <source>
        <dbReference type="EMBL" id="KAL1870305.1"/>
    </source>
</evidence>
<dbReference type="InterPro" id="IPR023214">
    <property type="entry name" value="HAD_sf"/>
</dbReference>
<dbReference type="Pfam" id="PF00690">
    <property type="entry name" value="Cation_ATPase_N"/>
    <property type="match status" value="1"/>
</dbReference>
<comment type="similarity">
    <text evidence="3 10">Belongs to the cation transport ATPase (P-type) (TC 3.A.3) family. Type IIIA subfamily.</text>
</comment>
<keyword evidence="9 10" id="KW-0472">Membrane</keyword>
<evidence type="ECO:0000259" key="12">
    <source>
        <dbReference type="SMART" id="SM00831"/>
    </source>
</evidence>
<feature type="domain" description="Cation-transporting P-type ATPase N-terminal" evidence="12">
    <location>
        <begin position="79"/>
        <end position="149"/>
    </location>
</feature>
<dbReference type="Pfam" id="PF00122">
    <property type="entry name" value="E1-E2_ATPase"/>
    <property type="match status" value="2"/>
</dbReference>
<evidence type="ECO:0000256" key="3">
    <source>
        <dbReference type="ARBA" id="ARBA00008804"/>
    </source>
</evidence>
<organism evidence="13 14">
    <name type="scientific">Paecilomyces lecythidis</name>
    <dbReference type="NCBI Taxonomy" id="3004212"/>
    <lineage>
        <taxon>Eukaryota</taxon>
        <taxon>Fungi</taxon>
        <taxon>Dikarya</taxon>
        <taxon>Ascomycota</taxon>
        <taxon>Pezizomycotina</taxon>
        <taxon>Eurotiomycetes</taxon>
        <taxon>Eurotiomycetidae</taxon>
        <taxon>Eurotiales</taxon>
        <taxon>Thermoascaceae</taxon>
        <taxon>Paecilomyces</taxon>
    </lineage>
</organism>
<dbReference type="SFLD" id="SFLDG00002">
    <property type="entry name" value="C1.7:_P-type_atpase_like"/>
    <property type="match status" value="1"/>
</dbReference>
<protein>
    <recommendedName>
        <fullName evidence="10">Plasma membrane ATPase</fullName>
        <ecNumber evidence="10">7.1.2.1</ecNumber>
    </recommendedName>
</protein>
<dbReference type="Gene3D" id="1.20.1110.10">
    <property type="entry name" value="Calcium-transporting ATPase, transmembrane domain"/>
    <property type="match status" value="1"/>
</dbReference>
<feature type="transmembrane region" description="Helical" evidence="10">
    <location>
        <begin position="150"/>
        <end position="169"/>
    </location>
</feature>
<evidence type="ECO:0000256" key="11">
    <source>
        <dbReference type="SAM" id="MobiDB-lite"/>
    </source>
</evidence>
<dbReference type="InterPro" id="IPR023299">
    <property type="entry name" value="ATPase_P-typ_cyto_dom_N"/>
</dbReference>
<dbReference type="SFLD" id="SFLDF00027">
    <property type="entry name" value="p-type_atpase"/>
    <property type="match status" value="1"/>
</dbReference>
<evidence type="ECO:0000256" key="8">
    <source>
        <dbReference type="ARBA" id="ARBA00022989"/>
    </source>
</evidence>
<keyword evidence="10" id="KW-0813">Transport</keyword>
<dbReference type="Gene3D" id="3.40.1110.10">
    <property type="entry name" value="Calcium-transporting ATPase, cytoplasmic domain N"/>
    <property type="match status" value="1"/>
</dbReference>
<keyword evidence="6 10" id="KW-0067">ATP-binding</keyword>
<dbReference type="Proteomes" id="UP001583193">
    <property type="component" value="Unassembled WGS sequence"/>
</dbReference>
<accession>A0ABR3X396</accession>
<name>A0ABR3X396_9EURO</name>
<dbReference type="SFLD" id="SFLDS00003">
    <property type="entry name" value="Haloacid_Dehalogenase"/>
    <property type="match status" value="1"/>
</dbReference>
<dbReference type="InterPro" id="IPR036412">
    <property type="entry name" value="HAD-like_sf"/>
</dbReference>
<dbReference type="Gene3D" id="3.40.50.1000">
    <property type="entry name" value="HAD superfamily/HAD-like"/>
    <property type="match status" value="1"/>
</dbReference>
<dbReference type="EMBL" id="JAVDPF010000031">
    <property type="protein sequence ID" value="KAL1870305.1"/>
    <property type="molecule type" value="Genomic_DNA"/>
</dbReference>
<feature type="transmembrane region" description="Helical" evidence="10">
    <location>
        <begin position="868"/>
        <end position="888"/>
    </location>
</feature>
<feature type="transmembrane region" description="Helical" evidence="10">
    <location>
        <begin position="739"/>
        <end position="760"/>
    </location>
</feature>
<dbReference type="EC" id="7.1.2.1" evidence="10"/>
<keyword evidence="10" id="KW-0460">Magnesium</keyword>
<feature type="transmembrane region" description="Helical" evidence="10">
    <location>
        <begin position="125"/>
        <end position="144"/>
    </location>
</feature>
<dbReference type="Pfam" id="PF00702">
    <property type="entry name" value="Hydrolase"/>
    <property type="match status" value="1"/>
</dbReference>
<comment type="subcellular location">
    <subcellularLocation>
        <location evidence="10">Cell membrane</location>
        <topology evidence="10">Multi-pass membrane protein</topology>
    </subcellularLocation>
    <subcellularLocation>
        <location evidence="2">Membrane</location>
        <topology evidence="2">Multi-pass membrane protein</topology>
    </subcellularLocation>
</comment>
<dbReference type="SUPFAM" id="SSF56784">
    <property type="entry name" value="HAD-like"/>
    <property type="match status" value="1"/>
</dbReference>
<dbReference type="SUPFAM" id="SSF81653">
    <property type="entry name" value="Calcium ATPase, transduction domain A"/>
    <property type="match status" value="2"/>
</dbReference>
<evidence type="ECO:0000256" key="2">
    <source>
        <dbReference type="ARBA" id="ARBA00004141"/>
    </source>
</evidence>
<dbReference type="PRINTS" id="PR00120">
    <property type="entry name" value="HATPASE"/>
</dbReference>
<dbReference type="Gene3D" id="2.70.150.10">
    <property type="entry name" value="Calcium-transporting ATPase, cytoplasmic transduction domain A"/>
    <property type="match status" value="1"/>
</dbReference>
<evidence type="ECO:0000256" key="7">
    <source>
        <dbReference type="ARBA" id="ARBA00022967"/>
    </source>
</evidence>
<evidence type="ECO:0000256" key="4">
    <source>
        <dbReference type="ARBA" id="ARBA00022692"/>
    </source>
</evidence>
<evidence type="ECO:0000313" key="14">
    <source>
        <dbReference type="Proteomes" id="UP001583193"/>
    </source>
</evidence>
<dbReference type="InterPro" id="IPR059000">
    <property type="entry name" value="ATPase_P-type_domA"/>
</dbReference>
<dbReference type="SMART" id="SM00831">
    <property type="entry name" value="Cation_ATPase_N"/>
    <property type="match status" value="1"/>
</dbReference>
<keyword evidence="10" id="KW-0375">Hydrogen ion transport</keyword>
<feature type="transmembrane region" description="Helical" evidence="10">
    <location>
        <begin position="917"/>
        <end position="941"/>
    </location>
</feature>
<dbReference type="NCBIfam" id="TIGR01647">
    <property type="entry name" value="ATPase-IIIA_H"/>
    <property type="match status" value="1"/>
</dbReference>
<evidence type="ECO:0000256" key="9">
    <source>
        <dbReference type="ARBA" id="ARBA00023136"/>
    </source>
</evidence>
<reference evidence="13 14" key="1">
    <citation type="journal article" date="2024" name="IMA Fungus">
        <title>IMA Genome - F19 : A genome assembly and annotation guide to empower mycologists, including annotated draft genome sequences of Ceratocystis pirilliformis, Diaporthe australafricana, Fusarium ophioides, Paecilomyces lecythidis, and Sporothrix stenoceras.</title>
        <authorList>
            <person name="Aylward J."/>
            <person name="Wilson A.M."/>
            <person name="Visagie C.M."/>
            <person name="Spraker J."/>
            <person name="Barnes I."/>
            <person name="Buitendag C."/>
            <person name="Ceriani C."/>
            <person name="Del Mar Angel L."/>
            <person name="du Plessis D."/>
            <person name="Fuchs T."/>
            <person name="Gasser K."/>
            <person name="Kramer D."/>
            <person name="Li W."/>
            <person name="Munsamy K."/>
            <person name="Piso A."/>
            <person name="Price J.L."/>
            <person name="Sonnekus B."/>
            <person name="Thomas C."/>
            <person name="van der Nest A."/>
            <person name="van Dijk A."/>
            <person name="van Heerden A."/>
            <person name="van Vuuren N."/>
            <person name="Yilmaz N."/>
            <person name="Duong T.A."/>
            <person name="van der Merwe N.A."/>
            <person name="Wingfield M.J."/>
            <person name="Wingfield B.D."/>
        </authorList>
    </citation>
    <scope>NUCLEOTIDE SEQUENCE [LARGE SCALE GENOMIC DNA]</scope>
    <source>
        <strain evidence="13 14">CMW 18167</strain>
    </source>
</reference>
<dbReference type="NCBIfam" id="TIGR01494">
    <property type="entry name" value="ATPase_P-type"/>
    <property type="match status" value="2"/>
</dbReference>
<dbReference type="InterPro" id="IPR004014">
    <property type="entry name" value="ATPase_P-typ_cation-transptr_N"/>
</dbReference>
<dbReference type="PANTHER" id="PTHR42861">
    <property type="entry name" value="CALCIUM-TRANSPORTING ATPASE"/>
    <property type="match status" value="1"/>
</dbReference>
<dbReference type="InterPro" id="IPR006534">
    <property type="entry name" value="P-type_ATPase_IIIA"/>
</dbReference>
<keyword evidence="10" id="KW-0406">Ion transport</keyword>
<dbReference type="PRINTS" id="PR00119">
    <property type="entry name" value="CATATPASE"/>
</dbReference>
<feature type="region of interest" description="Disordered" evidence="11">
    <location>
        <begin position="248"/>
        <end position="267"/>
    </location>
</feature>
<proteinExistence type="inferred from homology"/>
<dbReference type="InterPro" id="IPR044492">
    <property type="entry name" value="P_typ_ATPase_HD_dom"/>
</dbReference>
<sequence length="993" mass="109271">MAERRISYAPDVENGDHARSAPDLNDGAGLDEYSALNRYISTAQHKRRGSTSSAGGLEEGETKKKPWWKFGGKSKDESDEGFVCPDEWLETDIRQGLPASAIEPRRKRSGWNELATEKENPIIQFIGYFRGPILYVMELAVLLAAGLRDWIDFGVIIGILCLNAIVGWYQEKQAADVVASLKGDIAMKAWVVRDGHEEEIRARELVPGDIVILEEGHVVPADVRLICDYDKPENFAAYKEFLAQETDDTLKEKDEDEDEGDREHHTGSSIVAVDQSAITGESLAVDKYMGDTCYYTTGCKRGKAYAIVTATAKHSFVGRTAALVQGANEAGHFKQIMDNIGSSLLVLVMFWILAAWIGGFFRHLKIATPENSSVNLLHYALILLIIGVPVGLPVVTTTTLAVGAAYLAEQKAIVQKLTAIESLAGVDVLCSDKTGTLTANQLSIREPYVAEGVDVNWMFAVAAIASSHNIKNLDPIDKVTVLTLRRYPKAREILSRNWVTEKYTPFDPVSKRITTIATCDGVRYTCAKGAPKAILNLSECSEEEAKLYRDKASEFARRGFRSLGVAVQKEGEPWQLLGMYPMFDPPREDTAQTITEAQALGLSVKMLTGDAIAIAKETCKMLALGTKVYNSERLIHGGLAGSAQHDLVEKADGFAEVFPEHKYQVVEMLQQRGHLTAMTGDGVNDAPSLKKSDCGIAVEGATEAAQAAADIVFLAPGLSTIVDAIKLARQIFQRMKAYIQYRIALCLHLEIYLVTSMIIINETVRSELIVFIALFADVATIAVAYDNAHFEARPVEWQLPKIWVISVVLGALLAAATWVIRGTLFLPNGGIIQNFGSPQEILFLEISLTENWLIFVTRGGKTLPSWQLVGAIFVVDVLSTLFCVFGWISGDFEQTDPADHAVFSIHGDVDIVTVVVIWAYSIGVTVIIAVVYYILTNIPWLDNLGRKDRSRQDTHLENIIGRLSKLAIEHETDKNGVERYALAARAPEEEDDE</sequence>
<evidence type="ECO:0000256" key="1">
    <source>
        <dbReference type="ARBA" id="ARBA00003417"/>
    </source>
</evidence>
<evidence type="ECO:0000256" key="6">
    <source>
        <dbReference type="ARBA" id="ARBA00022840"/>
    </source>
</evidence>
<feature type="transmembrane region" description="Helical" evidence="10">
    <location>
        <begin position="802"/>
        <end position="820"/>
    </location>
</feature>
<comment type="catalytic activity">
    <reaction evidence="10">
        <text>ATP + H2O + H(+)(in) = ADP + phosphate + 2 H(+)(out)</text>
        <dbReference type="Rhea" id="RHEA:20852"/>
        <dbReference type="ChEBI" id="CHEBI:15377"/>
        <dbReference type="ChEBI" id="CHEBI:15378"/>
        <dbReference type="ChEBI" id="CHEBI:30616"/>
        <dbReference type="ChEBI" id="CHEBI:43474"/>
        <dbReference type="ChEBI" id="CHEBI:456216"/>
        <dbReference type="EC" id="7.1.2.1"/>
    </reaction>
</comment>
<feature type="transmembrane region" description="Helical" evidence="10">
    <location>
        <begin position="376"/>
        <end position="407"/>
    </location>
</feature>
<comment type="function">
    <text evidence="1">The plasma membrane ATPase of plants and fungi is a hydrogen ion pump. The proton gradient it generates drives the active transport of nutrients by H(+)-symport. The resulting external acidification and/or internal alkinization may mediate growth responses.</text>
</comment>
<dbReference type="InterPro" id="IPR001757">
    <property type="entry name" value="P_typ_ATPase"/>
</dbReference>
<dbReference type="SUPFAM" id="SSF81665">
    <property type="entry name" value="Calcium ATPase, transmembrane domain M"/>
    <property type="match status" value="1"/>
</dbReference>
<evidence type="ECO:0000256" key="5">
    <source>
        <dbReference type="ARBA" id="ARBA00022741"/>
    </source>
</evidence>
<dbReference type="InterPro" id="IPR018303">
    <property type="entry name" value="ATPase_P-typ_P_site"/>
</dbReference>
<comment type="caution">
    <text evidence="13">The sequence shown here is derived from an EMBL/GenBank/DDBJ whole genome shotgun (WGS) entry which is preliminary data.</text>
</comment>
<keyword evidence="8 10" id="KW-1133">Transmembrane helix</keyword>
<keyword evidence="4 10" id="KW-0812">Transmembrane</keyword>
<dbReference type="PROSITE" id="PS00154">
    <property type="entry name" value="ATPASE_E1_E2"/>
    <property type="match status" value="1"/>
</dbReference>
<keyword evidence="14" id="KW-1185">Reference proteome</keyword>
<feature type="region of interest" description="Disordered" evidence="11">
    <location>
        <begin position="1"/>
        <end position="27"/>
    </location>
</feature>
<dbReference type="InterPro" id="IPR008250">
    <property type="entry name" value="ATPase_P-typ_transduc_dom_A_sf"/>
</dbReference>
<keyword evidence="7 10" id="KW-1278">Translocase</keyword>
<feature type="transmembrane region" description="Helical" evidence="10">
    <location>
        <begin position="344"/>
        <end position="364"/>
    </location>
</feature>
<gene>
    <name evidence="13" type="ORF">Plec18167_007439</name>
</gene>
<evidence type="ECO:0000256" key="10">
    <source>
        <dbReference type="RuleBase" id="RU362083"/>
    </source>
</evidence>